<feature type="repeat" description="WD" evidence="4">
    <location>
        <begin position="155"/>
        <end position="186"/>
    </location>
</feature>
<protein>
    <submittedName>
        <fullName evidence="6">WD repeat protein</fullName>
    </submittedName>
</protein>
<dbReference type="FunFam" id="2.130.10.10:FF:001614">
    <property type="entry name" value="WD repeat protein"/>
    <property type="match status" value="1"/>
</dbReference>
<dbReference type="OrthoDB" id="2421129at2759"/>
<dbReference type="GeneID" id="25312718"/>
<evidence type="ECO:0000256" key="3">
    <source>
        <dbReference type="ARBA" id="ARBA00022737"/>
    </source>
</evidence>
<dbReference type="PROSITE" id="PS50082">
    <property type="entry name" value="WD_REPEATS_2"/>
    <property type="match status" value="4"/>
</dbReference>
<dbReference type="CDD" id="cd17041">
    <property type="entry name" value="Ubl_WDR48"/>
    <property type="match status" value="1"/>
</dbReference>
<feature type="repeat" description="WD" evidence="4">
    <location>
        <begin position="94"/>
        <end position="128"/>
    </location>
</feature>
<evidence type="ECO:0000313" key="6">
    <source>
        <dbReference type="EMBL" id="KKA25290.1"/>
    </source>
</evidence>
<dbReference type="InterPro" id="IPR015943">
    <property type="entry name" value="WD40/YVTN_repeat-like_dom_sf"/>
</dbReference>
<dbReference type="GO" id="GO:0043130">
    <property type="term" value="F:ubiquitin binding"/>
    <property type="evidence" value="ECO:0007669"/>
    <property type="project" value="TreeGrafter"/>
</dbReference>
<dbReference type="PROSITE" id="PS50294">
    <property type="entry name" value="WD_REPEATS_REGION"/>
    <property type="match status" value="2"/>
</dbReference>
<keyword evidence="7" id="KW-1185">Reference proteome</keyword>
<accession>A0A0F4Z4P2</accession>
<feature type="region of interest" description="Disordered" evidence="5">
    <location>
        <begin position="416"/>
        <end position="450"/>
    </location>
</feature>
<dbReference type="Pfam" id="PF11816">
    <property type="entry name" value="DUF3337"/>
    <property type="match status" value="1"/>
</dbReference>
<dbReference type="InterPro" id="IPR021772">
    <property type="entry name" value="WDR48/Bun107"/>
</dbReference>
<dbReference type="PANTHER" id="PTHR19862:SF14">
    <property type="entry name" value="WD REPEAT-CONTAINING PROTEIN 48"/>
    <property type="match status" value="1"/>
</dbReference>
<sequence>SNLIVLVVEKLQNYSGCGENSSLGGIRRSVVDYVKSKTPLGLASRLRFLAASRFPSPGAVKPFVWPHPFRHALHALPSPVFLPHPSLLPLPDAPGGHRLGVNGLAVDADNSILYSAGRDGVICSWNLDLPALSSSSYTNSSASKPAGTTTFRHQVQAHSHWINDVVLTRNNSALVSASSDTTVRVWRPHSETTELPASIGRHADYVKCLATPGQYSDWVASGGLDHKIYLWDLNGGGERLKIDTCGDDVTKGSVYALGTGGSVLASGGPECVVRVWDPKSGKLITKFVGHTDNIRDILINQNGDTIMTASSDQTIKLWSLTAGRCTHTLTMHNDSVWSLYSDHPQLSVFYSSDRSGLVAKTDTRNVPDIDQGTSVAVLQEHEGVVKVVAAGDYIWTATPKSSINRWSNVDTTAEIEVPPSSGRRFSAGGPCESRPDSPDGTPTAATNGTAKKKIPHNSVLLLSATSTFPAARDPERSTIYSSVSGKKPSDLITEDDLGLVLPMYTSPEETIEGQHGLIKYLMLNDRRRTLTQDTAGEVVLWDLLRCVPIKSFGKRHIDDVASEVNTVESIAHWCTLDIRTGRLSVILEPNRCFDAEVYADETDLAGHEEFQQDQRINLGKWVLRWLFSSLIDEEIRRDTEYRKSAVANAEELRAQRANATGSIDIRALNIPTSATNPRPPNGWHGSHVTSGLNIGLATSAPATFTSPSGGSPLPTTEEEGSNAAGLRPSHDWTRPSSEKSNDYVSPNPSTQAADTDKTTDEQTPTALPQSPSEPEKEEKKKGGSLFGKKFRMDFPKKLGRTSSDTKVPVQEEKTEGSDKSSEKEEEKVFESNLGGVIERIRHEYETFLISNPGGTLVSGITPSGENETPRLEIPPHTVIMIQEESGDSAVAADLYRGSVGTMREDVDKLEKSAPHWLGELLLRNQIPAKEVVKVAFTLKPYGDQLPPVVKPDGTPNNNSSRLNANRMLRAKKILAYIAERIDPPNPNDPNPELKPEEYLELYCQNTLIPPNMTLATIRAHIWRSSGDMVLFYKANGKKEIPSPRAPQDGTDTGPDHHPNGSSHLQLGVNGSVPPATTTASGSPSTSKTPSISGI</sequence>
<dbReference type="Gene3D" id="2.130.10.10">
    <property type="entry name" value="YVTN repeat-like/Quinoprotein amine dehydrogenase"/>
    <property type="match status" value="2"/>
</dbReference>
<dbReference type="EMBL" id="LASV01000026">
    <property type="protein sequence ID" value="KKA25290.1"/>
    <property type="molecule type" value="Genomic_DNA"/>
</dbReference>
<evidence type="ECO:0000256" key="5">
    <source>
        <dbReference type="SAM" id="MobiDB-lite"/>
    </source>
</evidence>
<feature type="compositionally biased region" description="Basic and acidic residues" evidence="5">
    <location>
        <begin position="728"/>
        <end position="741"/>
    </location>
</feature>
<dbReference type="SMART" id="SM00320">
    <property type="entry name" value="WD40"/>
    <property type="match status" value="7"/>
</dbReference>
<organism evidence="6 7">
    <name type="scientific">Rasamsonia emersonii (strain ATCC 16479 / CBS 393.64 / IMI 116815)</name>
    <dbReference type="NCBI Taxonomy" id="1408163"/>
    <lineage>
        <taxon>Eukaryota</taxon>
        <taxon>Fungi</taxon>
        <taxon>Dikarya</taxon>
        <taxon>Ascomycota</taxon>
        <taxon>Pezizomycotina</taxon>
        <taxon>Eurotiomycetes</taxon>
        <taxon>Eurotiomycetidae</taxon>
        <taxon>Eurotiales</taxon>
        <taxon>Trichocomaceae</taxon>
        <taxon>Rasamsonia</taxon>
    </lineage>
</organism>
<reference evidence="6 7" key="1">
    <citation type="submission" date="2015-04" db="EMBL/GenBank/DDBJ databases">
        <authorList>
            <person name="Heijne W.H."/>
            <person name="Fedorova N.D."/>
            <person name="Nierman W.C."/>
            <person name="Vollebregt A.W."/>
            <person name="Zhao Z."/>
            <person name="Wu L."/>
            <person name="Kumar M."/>
            <person name="Stam H."/>
            <person name="van den Berg M.A."/>
            <person name="Pel H.J."/>
        </authorList>
    </citation>
    <scope>NUCLEOTIDE SEQUENCE [LARGE SCALE GENOMIC DNA]</scope>
    <source>
        <strain evidence="6 7">CBS 393.64</strain>
    </source>
</reference>
<feature type="repeat" description="WD" evidence="4">
    <location>
        <begin position="287"/>
        <end position="328"/>
    </location>
</feature>
<evidence type="ECO:0000256" key="1">
    <source>
        <dbReference type="ARBA" id="ARBA00006917"/>
    </source>
</evidence>
<dbReference type="RefSeq" id="XP_013331902.1">
    <property type="nucleotide sequence ID" value="XM_013476448.1"/>
</dbReference>
<feature type="compositionally biased region" description="Basic and acidic residues" evidence="5">
    <location>
        <begin position="809"/>
        <end position="827"/>
    </location>
</feature>
<dbReference type="CDD" id="cd00200">
    <property type="entry name" value="WD40"/>
    <property type="match status" value="1"/>
</dbReference>
<dbReference type="PRINTS" id="PR00320">
    <property type="entry name" value="GPROTEINBRPT"/>
</dbReference>
<dbReference type="InterPro" id="IPR020472">
    <property type="entry name" value="WD40_PAC1"/>
</dbReference>
<feature type="region of interest" description="Disordered" evidence="5">
    <location>
        <begin position="1038"/>
        <end position="1094"/>
    </location>
</feature>
<name>A0A0F4Z4P2_RASE3</name>
<dbReference type="InterPro" id="IPR036322">
    <property type="entry name" value="WD40_repeat_dom_sf"/>
</dbReference>
<evidence type="ECO:0000256" key="4">
    <source>
        <dbReference type="PROSITE-ProRule" id="PRU00221"/>
    </source>
</evidence>
<evidence type="ECO:0000256" key="2">
    <source>
        <dbReference type="ARBA" id="ARBA00022574"/>
    </source>
</evidence>
<feature type="compositionally biased region" description="Polar residues" evidence="5">
    <location>
        <begin position="742"/>
        <end position="753"/>
    </location>
</feature>
<dbReference type="AlphaFoldDB" id="A0A0F4Z4P2"/>
<feature type="repeat" description="WD" evidence="4">
    <location>
        <begin position="199"/>
        <end position="241"/>
    </location>
</feature>
<dbReference type="InterPro" id="IPR001680">
    <property type="entry name" value="WD40_rpt"/>
</dbReference>
<dbReference type="PANTHER" id="PTHR19862">
    <property type="entry name" value="WD REPEAT-CONTAINING PROTEIN 48"/>
    <property type="match status" value="1"/>
</dbReference>
<keyword evidence="3" id="KW-0677">Repeat</keyword>
<dbReference type="Pfam" id="PF00400">
    <property type="entry name" value="WD40"/>
    <property type="match status" value="4"/>
</dbReference>
<dbReference type="GO" id="GO:0000724">
    <property type="term" value="P:double-strand break repair via homologous recombination"/>
    <property type="evidence" value="ECO:0007669"/>
    <property type="project" value="TreeGrafter"/>
</dbReference>
<feature type="compositionally biased region" description="Low complexity" evidence="5">
    <location>
        <begin position="1073"/>
        <end position="1094"/>
    </location>
</feature>
<comment type="similarity">
    <text evidence="1">Belongs to the WD repeat WDR48 family.</text>
</comment>
<feature type="compositionally biased region" description="Polar residues" evidence="5">
    <location>
        <begin position="700"/>
        <end position="709"/>
    </location>
</feature>
<dbReference type="InterPro" id="IPR051246">
    <property type="entry name" value="WDR48"/>
</dbReference>
<dbReference type="SUPFAM" id="SSF50978">
    <property type="entry name" value="WD40 repeat-like"/>
    <property type="match status" value="1"/>
</dbReference>
<dbReference type="PROSITE" id="PS00678">
    <property type="entry name" value="WD_REPEATS_1"/>
    <property type="match status" value="2"/>
</dbReference>
<feature type="non-terminal residue" evidence="6">
    <location>
        <position position="1"/>
    </location>
</feature>
<keyword evidence="2 4" id="KW-0853">WD repeat</keyword>
<dbReference type="STRING" id="1408163.A0A0F4Z4P2"/>
<proteinExistence type="inferred from homology"/>
<gene>
    <name evidence="6" type="ORF">T310_0664</name>
</gene>
<feature type="region of interest" description="Disordered" evidence="5">
    <location>
        <begin position="670"/>
        <end position="827"/>
    </location>
</feature>
<dbReference type="Proteomes" id="UP000053958">
    <property type="component" value="Unassembled WGS sequence"/>
</dbReference>
<evidence type="ECO:0000313" key="7">
    <source>
        <dbReference type="Proteomes" id="UP000053958"/>
    </source>
</evidence>
<comment type="caution">
    <text evidence="6">The sequence shown here is derived from an EMBL/GenBank/DDBJ whole genome shotgun (WGS) entry which is preliminary data.</text>
</comment>
<dbReference type="InterPro" id="IPR019775">
    <property type="entry name" value="WD40_repeat_CS"/>
</dbReference>